<dbReference type="EMBL" id="JBHSPR010000161">
    <property type="protein sequence ID" value="MFC6023889.1"/>
    <property type="molecule type" value="Genomic_DNA"/>
</dbReference>
<accession>A0ABW1KTB4</accession>
<proteinExistence type="predicted"/>
<dbReference type="PANTHER" id="PTHR45527">
    <property type="entry name" value="NONRIBOSOMAL PEPTIDE SYNTHETASE"/>
    <property type="match status" value="1"/>
</dbReference>
<dbReference type="Gene3D" id="3.30.559.10">
    <property type="entry name" value="Chloramphenicol acetyltransferase-like domain"/>
    <property type="match status" value="1"/>
</dbReference>
<keyword evidence="3" id="KW-1185">Reference proteome</keyword>
<dbReference type="InterPro" id="IPR023213">
    <property type="entry name" value="CAT-like_dom_sf"/>
</dbReference>
<organism evidence="2 3">
    <name type="scientific">Plantactinospora solaniradicis</name>
    <dbReference type="NCBI Taxonomy" id="1723736"/>
    <lineage>
        <taxon>Bacteria</taxon>
        <taxon>Bacillati</taxon>
        <taxon>Actinomycetota</taxon>
        <taxon>Actinomycetes</taxon>
        <taxon>Micromonosporales</taxon>
        <taxon>Micromonosporaceae</taxon>
        <taxon>Plantactinospora</taxon>
    </lineage>
</organism>
<reference evidence="3" key="1">
    <citation type="journal article" date="2019" name="Int. J. Syst. Evol. Microbiol.">
        <title>The Global Catalogue of Microorganisms (GCM) 10K type strain sequencing project: providing services to taxonomists for standard genome sequencing and annotation.</title>
        <authorList>
            <consortium name="The Broad Institute Genomics Platform"/>
            <consortium name="The Broad Institute Genome Sequencing Center for Infectious Disease"/>
            <person name="Wu L."/>
            <person name="Ma J."/>
        </authorList>
    </citation>
    <scope>NUCLEOTIDE SEQUENCE [LARGE SCALE GENOMIC DNA]</scope>
    <source>
        <strain evidence="3">ZS-35-S2</strain>
    </source>
</reference>
<evidence type="ECO:0000313" key="2">
    <source>
        <dbReference type="EMBL" id="MFC6023889.1"/>
    </source>
</evidence>
<comment type="caution">
    <text evidence="2">The sequence shown here is derived from an EMBL/GenBank/DDBJ whole genome shotgun (WGS) entry which is preliminary data.</text>
</comment>
<feature type="non-terminal residue" evidence="2">
    <location>
        <position position="321"/>
    </location>
</feature>
<dbReference type="RefSeq" id="WP_377434823.1">
    <property type="nucleotide sequence ID" value="NZ_JBHSPR010000161.1"/>
</dbReference>
<dbReference type="PANTHER" id="PTHR45527:SF12">
    <property type="entry name" value="NONRIBOSOMAL PEPTIDE SYNTHETASE IVOA"/>
    <property type="match status" value="1"/>
</dbReference>
<sequence length="321" mass="34310">MGSDAVVLPENLIPVGAEVLTPEMLPLVRLSQAEVDVVVSAVPGGAVNVADVYPLAPLQEGLLFHHLLAGGGVDAYVSVRLLEFDSRERLDGFASAIQVIVDRHDIYRTSVVWEGLSEPVQVVWRRAALPVVEHELGEVADRGPALVAAAGSVLDFGTAPLMDLHVTAAGDGKWFGLFRMHHLVQDHFGMDAMLQELRLVVAGRADELAPALPFRNFVAQSRAVPRAEHQRFFAELLGDVVEPTAPFGLLDVHGDGTGSTKAVVPVPDEVTVALREACRRLGVSPATVLHVAWARVLAVLSGRDDVVFGTVLFGRMNAGEG</sequence>
<dbReference type="SUPFAM" id="SSF52777">
    <property type="entry name" value="CoA-dependent acyltransferases"/>
    <property type="match status" value="2"/>
</dbReference>
<dbReference type="Pfam" id="PF00668">
    <property type="entry name" value="Condensation"/>
    <property type="match status" value="1"/>
</dbReference>
<dbReference type="Proteomes" id="UP001596203">
    <property type="component" value="Unassembled WGS sequence"/>
</dbReference>
<dbReference type="Gene3D" id="3.30.559.30">
    <property type="entry name" value="Nonribosomal peptide synthetase, condensation domain"/>
    <property type="match status" value="1"/>
</dbReference>
<gene>
    <name evidence="2" type="ORF">ACFP2T_48045</name>
</gene>
<protein>
    <submittedName>
        <fullName evidence="2">Condensation domain-containing protein</fullName>
    </submittedName>
</protein>
<evidence type="ECO:0000259" key="1">
    <source>
        <dbReference type="Pfam" id="PF00668"/>
    </source>
</evidence>
<name>A0ABW1KTB4_9ACTN</name>
<feature type="domain" description="Condensation" evidence="1">
    <location>
        <begin position="50"/>
        <end position="318"/>
    </location>
</feature>
<evidence type="ECO:0000313" key="3">
    <source>
        <dbReference type="Proteomes" id="UP001596203"/>
    </source>
</evidence>
<dbReference type="InterPro" id="IPR001242">
    <property type="entry name" value="Condensation_dom"/>
</dbReference>